<organism evidence="1 2">
    <name type="scientific">Cylicostephanus goldi</name>
    <name type="common">Nematode worm</name>
    <dbReference type="NCBI Taxonomy" id="71465"/>
    <lineage>
        <taxon>Eukaryota</taxon>
        <taxon>Metazoa</taxon>
        <taxon>Ecdysozoa</taxon>
        <taxon>Nematoda</taxon>
        <taxon>Chromadorea</taxon>
        <taxon>Rhabditida</taxon>
        <taxon>Rhabditina</taxon>
        <taxon>Rhabditomorpha</taxon>
        <taxon>Strongyloidea</taxon>
        <taxon>Strongylidae</taxon>
        <taxon>Cylicostephanus</taxon>
    </lineage>
</organism>
<evidence type="ECO:0000313" key="2">
    <source>
        <dbReference type="Proteomes" id="UP000271889"/>
    </source>
</evidence>
<dbReference type="EMBL" id="UYRV01015157">
    <property type="protein sequence ID" value="VDK60797.1"/>
    <property type="molecule type" value="Genomic_DNA"/>
</dbReference>
<dbReference type="Proteomes" id="UP000271889">
    <property type="component" value="Unassembled WGS sequence"/>
</dbReference>
<dbReference type="Gene3D" id="3.90.280.10">
    <property type="entry name" value="PEBP-like"/>
    <property type="match status" value="1"/>
</dbReference>
<gene>
    <name evidence="1" type="ORF">CGOC_LOCUS5124</name>
</gene>
<evidence type="ECO:0000313" key="1">
    <source>
        <dbReference type="EMBL" id="VDK60797.1"/>
    </source>
</evidence>
<reference evidence="1 2" key="1">
    <citation type="submission" date="2018-11" db="EMBL/GenBank/DDBJ databases">
        <authorList>
            <consortium name="Pathogen Informatics"/>
        </authorList>
    </citation>
    <scope>NUCLEOTIDE SEQUENCE [LARGE SCALE GENOMIC DNA]</scope>
</reference>
<dbReference type="InterPro" id="IPR036610">
    <property type="entry name" value="PEBP-like_sf"/>
</dbReference>
<accession>A0A3P6RN66</accession>
<proteinExistence type="predicted"/>
<dbReference type="AlphaFoldDB" id="A0A3P6RN66"/>
<dbReference type="SUPFAM" id="SSF49777">
    <property type="entry name" value="PEBP-like"/>
    <property type="match status" value="1"/>
</dbReference>
<protein>
    <submittedName>
        <fullName evidence="1">Uncharacterized protein</fullName>
    </submittedName>
</protein>
<dbReference type="OrthoDB" id="2506647at2759"/>
<name>A0A3P6RN66_CYLGO</name>
<sequence length="89" mass="9712">MGDVAAAFAQHEITPKIIDNPPQQKLHLVWDGIKVEPGMTMSTRNLKNAPRFTLPGADPESTFSLLMIGECGPNDLLAPTARHCKRNSC</sequence>
<keyword evidence="2" id="KW-1185">Reference proteome</keyword>